<name>A0A0P7C7G7_9BACT</name>
<dbReference type="Pfam" id="PF02635">
    <property type="entry name" value="DsrE"/>
    <property type="match status" value="1"/>
</dbReference>
<dbReference type="PANTHER" id="PTHR37691">
    <property type="entry name" value="BLR3518 PROTEIN"/>
    <property type="match status" value="1"/>
</dbReference>
<dbReference type="OrthoDB" id="678766at2"/>
<keyword evidence="3" id="KW-1185">Reference proteome</keyword>
<feature type="signal peptide" evidence="1">
    <location>
        <begin position="1"/>
        <end position="19"/>
    </location>
</feature>
<keyword evidence="1" id="KW-0732">Signal</keyword>
<dbReference type="Gene3D" id="3.40.1260.10">
    <property type="entry name" value="DsrEFH-like"/>
    <property type="match status" value="1"/>
</dbReference>
<dbReference type="SUPFAM" id="SSF75169">
    <property type="entry name" value="DsrEFH-like"/>
    <property type="match status" value="1"/>
</dbReference>
<dbReference type="AlphaFoldDB" id="A0A0P7C7G7"/>
<protein>
    <submittedName>
        <fullName evidence="2">Uncharacterized protein</fullName>
    </submittedName>
</protein>
<sequence length="137" mass="15175">MKKLIVLTLLALSTFGAFGQSEKGHKIVFQMATADEKEQGSLGRQINNVLAYWPEAKIEVVVHSAAIEYMMKAKSVDKENIEALMSRDVTFAVCRNTMKRKGVSEEEIIDGAVFVPVGIAEIVEKQENGYAYIKAGY</sequence>
<dbReference type="PANTHER" id="PTHR37691:SF1">
    <property type="entry name" value="BLR3518 PROTEIN"/>
    <property type="match status" value="1"/>
</dbReference>
<evidence type="ECO:0000313" key="3">
    <source>
        <dbReference type="Proteomes" id="UP000050454"/>
    </source>
</evidence>
<dbReference type="InterPro" id="IPR003787">
    <property type="entry name" value="Sulphur_relay_DsrE/F-like"/>
</dbReference>
<feature type="chain" id="PRO_5006136649" evidence="1">
    <location>
        <begin position="20"/>
        <end position="137"/>
    </location>
</feature>
<dbReference type="RefSeq" id="WP_055143679.1">
    <property type="nucleotide sequence ID" value="NZ_JXSZ01000005.1"/>
</dbReference>
<organism evidence="2 3">
    <name type="scientific">Jiulongibacter sediminis</name>
    <dbReference type="NCBI Taxonomy" id="1605367"/>
    <lineage>
        <taxon>Bacteria</taxon>
        <taxon>Pseudomonadati</taxon>
        <taxon>Bacteroidota</taxon>
        <taxon>Cytophagia</taxon>
        <taxon>Cytophagales</taxon>
        <taxon>Leadbetterellaceae</taxon>
        <taxon>Jiulongibacter</taxon>
    </lineage>
</organism>
<gene>
    <name evidence="2" type="ORF">AFM12_02410</name>
</gene>
<dbReference type="Proteomes" id="UP000050454">
    <property type="component" value="Unassembled WGS sequence"/>
</dbReference>
<proteinExistence type="predicted"/>
<comment type="caution">
    <text evidence="2">The sequence shown here is derived from an EMBL/GenBank/DDBJ whole genome shotgun (WGS) entry which is preliminary data.</text>
</comment>
<evidence type="ECO:0000313" key="2">
    <source>
        <dbReference type="EMBL" id="KPM49479.1"/>
    </source>
</evidence>
<dbReference type="STRING" id="1605367.AFM12_02410"/>
<evidence type="ECO:0000256" key="1">
    <source>
        <dbReference type="SAM" id="SignalP"/>
    </source>
</evidence>
<accession>A0A0P7C7G7</accession>
<dbReference type="EMBL" id="LGTQ01000005">
    <property type="protein sequence ID" value="KPM49479.1"/>
    <property type="molecule type" value="Genomic_DNA"/>
</dbReference>
<dbReference type="InterPro" id="IPR027396">
    <property type="entry name" value="DsrEFH-like"/>
</dbReference>
<reference evidence="2 3" key="1">
    <citation type="submission" date="2015-07" db="EMBL/GenBank/DDBJ databases">
        <title>The draft genome sequence of Leadbetterella sp. JN14-9.</title>
        <authorList>
            <person name="Liu Y."/>
            <person name="Du J."/>
            <person name="Shao Z."/>
        </authorList>
    </citation>
    <scope>NUCLEOTIDE SEQUENCE [LARGE SCALE GENOMIC DNA]</scope>
    <source>
        <strain evidence="2 3">JN14-9</strain>
    </source>
</reference>